<keyword evidence="4" id="KW-0254">Endocytosis</keyword>
<sequence>MVSKSALPLCVLFLCAAGDAPRGVCVDTKCYRECRCREGFKLGSKGDCVDIDECSLDRTLCSGDGEACKNNEGSYECTCQDDYELVDEVCVDTTLCFDCEHECKEVQGQLRCSCKEGFRVDPQDPTKCEQFCSEQDCPPKCPSPKQCYCPQGYIQDNRDTGTVCTDIDECEEEAQCEHHCVNTFGGFFCECEEGFQPAIDDPCMKLNCAHACYKYSDSFLCTCHEGFVLCSDGRQCQENEKCINTEGWFKCVCKDGYQLNGGMCVDINECESAPCEHMCTNNAGGYDCSCYDGYKADPMSPDKCKLHCGKEECVAVCDPNNRYQCYCPDGYILEERVAHSVCIDIDECESDAHCDQDCENSFGGYECFCNPGFTLVDKTTCEIGGTIGVTEKVIVVTVAPTHRPSGVSAGGFVGIIICTVFLILLAVFFIHHILCGKGKTDSPEALKAPESPEAHSLHLVTTDTTT</sequence>
<keyword evidence="6" id="KW-0677">Repeat</keyword>
<evidence type="ECO:0000256" key="2">
    <source>
        <dbReference type="ARBA" id="ARBA00019822"/>
    </source>
</evidence>
<keyword evidence="5 17" id="KW-0812">Transmembrane</keyword>
<keyword evidence="10 15" id="KW-1015">Disulfide bond</keyword>
<feature type="chain" id="PRO_5034562395" description="Thrombomodulin" evidence="18">
    <location>
        <begin position="26"/>
        <end position="466"/>
    </location>
</feature>
<dbReference type="Pfam" id="PF07645">
    <property type="entry name" value="EGF_CA"/>
    <property type="match status" value="3"/>
</dbReference>
<comment type="caution">
    <text evidence="15">Lacks conserved residue(s) required for the propagation of feature annotation.</text>
</comment>
<feature type="domain" description="EGF-like" evidence="19">
    <location>
        <begin position="344"/>
        <end position="382"/>
    </location>
</feature>
<feature type="disulfide bond" evidence="15">
    <location>
        <begin position="170"/>
        <end position="180"/>
    </location>
</feature>
<dbReference type="GO" id="GO:0016020">
    <property type="term" value="C:membrane"/>
    <property type="evidence" value="ECO:0007669"/>
    <property type="project" value="UniProtKB-SubCell"/>
</dbReference>
<evidence type="ECO:0000256" key="14">
    <source>
        <dbReference type="ARBA" id="ARBA00046453"/>
    </source>
</evidence>
<dbReference type="PROSITE" id="PS50026">
    <property type="entry name" value="EGF_3"/>
    <property type="match status" value="3"/>
</dbReference>
<protein>
    <recommendedName>
        <fullName evidence="2">Thrombomodulin</fullName>
    </recommendedName>
</protein>
<reference evidence="20" key="1">
    <citation type="submission" date="2025-08" db="UniProtKB">
        <authorList>
            <consortium name="Ensembl"/>
        </authorList>
    </citation>
    <scope>IDENTIFICATION</scope>
</reference>
<evidence type="ECO:0000256" key="3">
    <source>
        <dbReference type="ARBA" id="ARBA00022536"/>
    </source>
</evidence>
<evidence type="ECO:0000256" key="9">
    <source>
        <dbReference type="ARBA" id="ARBA00023136"/>
    </source>
</evidence>
<dbReference type="InterPro" id="IPR001881">
    <property type="entry name" value="EGF-like_Ca-bd_dom"/>
</dbReference>
<evidence type="ECO:0000256" key="16">
    <source>
        <dbReference type="SAM" id="MobiDB-lite"/>
    </source>
</evidence>
<comment type="subunit">
    <text evidence="14">Interacts with ITGAL, ITGAM and ITGB2. Interacts with thrombin/F2; this interaction switches the specificity of thrombin from a procoagulant to an anticoagulant and antifibrinolytic protease. Interacts with ANGP1 and ANGP2; these interactions significantly inhibit the generation of activated PC and TAFIa/CPB2 by the thrombin/thrombomodulin complex. Interacts with PF4; this interaction enhances generation of activated protein C. Interacts with HMGB1; this interaction inhibits HMGB1 inflammatory activity.</text>
</comment>
<evidence type="ECO:0000256" key="13">
    <source>
        <dbReference type="ARBA" id="ARBA00045242"/>
    </source>
</evidence>
<dbReference type="PROSITE" id="PS01187">
    <property type="entry name" value="EGF_CA"/>
    <property type="match status" value="2"/>
</dbReference>
<feature type="domain" description="EGF-like" evidence="19">
    <location>
        <begin position="166"/>
        <end position="201"/>
    </location>
</feature>
<dbReference type="InterPro" id="IPR015149">
    <property type="entry name" value="Tme5_EGF-like"/>
</dbReference>
<dbReference type="SUPFAM" id="SSF57196">
    <property type="entry name" value="EGF/Laminin"/>
    <property type="match status" value="4"/>
</dbReference>
<dbReference type="PANTHER" id="PTHR24034:SF207">
    <property type="entry name" value="CD248 MOLECULE"/>
    <property type="match status" value="1"/>
</dbReference>
<dbReference type="Pfam" id="PF12662">
    <property type="entry name" value="cEGF"/>
    <property type="match status" value="1"/>
</dbReference>
<evidence type="ECO:0000256" key="12">
    <source>
        <dbReference type="ARBA" id="ARBA00023180"/>
    </source>
</evidence>
<evidence type="ECO:0000256" key="11">
    <source>
        <dbReference type="ARBA" id="ARBA00023170"/>
    </source>
</evidence>
<keyword evidence="3 15" id="KW-0245">EGF-like domain</keyword>
<dbReference type="InterPro" id="IPR000152">
    <property type="entry name" value="EGF-type_Asp/Asn_hydroxyl_site"/>
</dbReference>
<evidence type="ECO:0000259" key="19">
    <source>
        <dbReference type="PROSITE" id="PS50026"/>
    </source>
</evidence>
<dbReference type="GO" id="GO:0004888">
    <property type="term" value="F:transmembrane signaling receptor activity"/>
    <property type="evidence" value="ECO:0007669"/>
    <property type="project" value="InterPro"/>
</dbReference>
<feature type="region of interest" description="Disordered" evidence="16">
    <location>
        <begin position="445"/>
        <end position="466"/>
    </location>
</feature>
<evidence type="ECO:0000256" key="7">
    <source>
        <dbReference type="ARBA" id="ARBA00022974"/>
    </source>
</evidence>
<dbReference type="PANTHER" id="PTHR24034">
    <property type="entry name" value="EGF-LIKE DOMAIN-CONTAINING PROTEIN"/>
    <property type="match status" value="1"/>
</dbReference>
<accession>A0A8C6V2V0</accession>
<dbReference type="Gene3D" id="2.10.25.10">
    <property type="entry name" value="Laminin"/>
    <property type="match status" value="8"/>
</dbReference>
<dbReference type="InterPro" id="IPR049883">
    <property type="entry name" value="NOTCH1_EGF-like"/>
</dbReference>
<keyword evidence="11" id="KW-0675">Receptor</keyword>
<dbReference type="GO" id="GO:0050431">
    <property type="term" value="F:transforming growth factor beta binding"/>
    <property type="evidence" value="ECO:0007669"/>
    <property type="project" value="TreeGrafter"/>
</dbReference>
<dbReference type="InterPro" id="IPR009030">
    <property type="entry name" value="Growth_fac_rcpt_cys_sf"/>
</dbReference>
<dbReference type="GO" id="GO:0005509">
    <property type="term" value="F:calcium ion binding"/>
    <property type="evidence" value="ECO:0007669"/>
    <property type="project" value="InterPro"/>
</dbReference>
<evidence type="ECO:0000256" key="6">
    <source>
        <dbReference type="ARBA" id="ARBA00022737"/>
    </source>
</evidence>
<dbReference type="InterPro" id="IPR018097">
    <property type="entry name" value="EGF_Ca-bd_CS"/>
</dbReference>
<dbReference type="InterPro" id="IPR050751">
    <property type="entry name" value="ECM_structural_protein"/>
</dbReference>
<feature type="transmembrane region" description="Helical" evidence="17">
    <location>
        <begin position="409"/>
        <end position="430"/>
    </location>
</feature>
<dbReference type="PROSITE" id="PS01186">
    <property type="entry name" value="EGF_2"/>
    <property type="match status" value="2"/>
</dbReference>
<evidence type="ECO:0000256" key="17">
    <source>
        <dbReference type="SAM" id="Phobius"/>
    </source>
</evidence>
<dbReference type="FunFam" id="2.10.25.10:FF:000009">
    <property type="entry name" value="Low-density lipoprotein receptor isoform 1"/>
    <property type="match status" value="1"/>
</dbReference>
<evidence type="ECO:0000256" key="18">
    <source>
        <dbReference type="SAM" id="SignalP"/>
    </source>
</evidence>
<dbReference type="AlphaFoldDB" id="A0A8C6V2V0"/>
<feature type="domain" description="EGF-like" evidence="19">
    <location>
        <begin position="50"/>
        <end position="91"/>
    </location>
</feature>
<dbReference type="GO" id="GO:0006897">
    <property type="term" value="P:endocytosis"/>
    <property type="evidence" value="ECO:0007669"/>
    <property type="project" value="UniProtKB-KW"/>
</dbReference>
<evidence type="ECO:0000256" key="10">
    <source>
        <dbReference type="ARBA" id="ARBA00023157"/>
    </source>
</evidence>
<dbReference type="InterPro" id="IPR000742">
    <property type="entry name" value="EGF"/>
</dbReference>
<comment type="subcellular location">
    <subcellularLocation>
        <location evidence="1">Membrane</location>
        <topology evidence="1">Single-pass type I membrane protein</topology>
    </subcellularLocation>
</comment>
<evidence type="ECO:0000256" key="15">
    <source>
        <dbReference type="PROSITE-ProRule" id="PRU00076"/>
    </source>
</evidence>
<feature type="signal peptide" evidence="18">
    <location>
        <begin position="1"/>
        <end position="25"/>
    </location>
</feature>
<dbReference type="PROSITE" id="PS00010">
    <property type="entry name" value="ASX_HYDROXYL"/>
    <property type="match status" value="5"/>
</dbReference>
<evidence type="ECO:0000256" key="4">
    <source>
        <dbReference type="ARBA" id="ARBA00022583"/>
    </source>
</evidence>
<dbReference type="SMART" id="SM00181">
    <property type="entry name" value="EGF"/>
    <property type="match status" value="9"/>
</dbReference>
<dbReference type="SUPFAM" id="SSF57184">
    <property type="entry name" value="Growth factor receptor domain"/>
    <property type="match status" value="2"/>
</dbReference>
<keyword evidence="21" id="KW-1185">Reference proteome</keyword>
<dbReference type="InterPro" id="IPR026823">
    <property type="entry name" value="cEGF"/>
</dbReference>
<keyword evidence="9 17" id="KW-0472">Membrane</keyword>
<keyword evidence="12" id="KW-0325">Glycoprotein</keyword>
<comment type="function">
    <text evidence="13">Endothelial cell receptor that plays a critical role in regulating several physiological processes including hemostasis, coagulation, fibrinolysis, inflammation, and angiogenesis. Acts as a cofactor for thrombin activation of protein C/PROC on the surface of vascular endothelial cells leading to initiation of the activated protein C anticoagulant pathway. Also accelerates the activation of the plasma carboxypeptidase B2/CPB2, which catalyzes removal of C-terminal basic amino acids from its substrates including kinins or anaphylatoxins leading to fibrinolysis inhibition. Plays critical protective roles in changing the cleavage specificity of protease-activated receptor 1/PAR1, inhibiting endothelial cell permeability and inflammation. Suppresses inflammation distinctly from its anticoagulant cofactor activity by sequestering HMGB1 thereby preventing it from engaging cellular receptors such as RAGE and contributing to the inflammatory response.</text>
</comment>
<dbReference type="CDD" id="cd00054">
    <property type="entry name" value="EGF_CA"/>
    <property type="match status" value="3"/>
</dbReference>
<reference evidence="20" key="2">
    <citation type="submission" date="2025-09" db="UniProtKB">
        <authorList>
            <consortium name="Ensembl"/>
        </authorList>
    </citation>
    <scope>IDENTIFICATION</scope>
</reference>
<evidence type="ECO:0000313" key="20">
    <source>
        <dbReference type="Ensembl" id="ENSNMLP00000044887.1"/>
    </source>
</evidence>
<dbReference type="Pfam" id="PF09064">
    <property type="entry name" value="EGF_Tme5"/>
    <property type="match status" value="2"/>
</dbReference>
<keyword evidence="8 17" id="KW-1133">Transmembrane helix</keyword>
<feature type="disulfide bond" evidence="15">
    <location>
        <begin position="348"/>
        <end position="358"/>
    </location>
</feature>
<proteinExistence type="predicted"/>
<dbReference type="Ensembl" id="ENSNMLT00000049816.1">
    <property type="protein sequence ID" value="ENSNMLP00000044887.1"/>
    <property type="gene ID" value="ENSNMLG00000027118.1"/>
</dbReference>
<keyword evidence="7" id="KW-0654">Proteoglycan</keyword>
<evidence type="ECO:0000256" key="8">
    <source>
        <dbReference type="ARBA" id="ARBA00022989"/>
    </source>
</evidence>
<evidence type="ECO:0000313" key="21">
    <source>
        <dbReference type="Proteomes" id="UP000694523"/>
    </source>
</evidence>
<keyword evidence="18" id="KW-0732">Signal</keyword>
<dbReference type="SMART" id="SM00179">
    <property type="entry name" value="EGF_CA"/>
    <property type="match status" value="7"/>
</dbReference>
<dbReference type="Proteomes" id="UP000694523">
    <property type="component" value="Unplaced"/>
</dbReference>
<organism evidence="20 21">
    <name type="scientific">Neogobius melanostomus</name>
    <name type="common">round goby</name>
    <dbReference type="NCBI Taxonomy" id="47308"/>
    <lineage>
        <taxon>Eukaryota</taxon>
        <taxon>Metazoa</taxon>
        <taxon>Chordata</taxon>
        <taxon>Craniata</taxon>
        <taxon>Vertebrata</taxon>
        <taxon>Euteleostomi</taxon>
        <taxon>Actinopterygii</taxon>
        <taxon>Neopterygii</taxon>
        <taxon>Teleostei</taxon>
        <taxon>Neoteleostei</taxon>
        <taxon>Acanthomorphata</taxon>
        <taxon>Gobiaria</taxon>
        <taxon>Gobiiformes</taxon>
        <taxon>Gobioidei</taxon>
        <taxon>Gobiidae</taxon>
        <taxon>Benthophilinae</taxon>
        <taxon>Neogobiini</taxon>
        <taxon>Neogobius</taxon>
    </lineage>
</organism>
<name>A0A8C6V2V0_9GOBI</name>
<evidence type="ECO:0000256" key="1">
    <source>
        <dbReference type="ARBA" id="ARBA00004479"/>
    </source>
</evidence>
<evidence type="ECO:0000256" key="5">
    <source>
        <dbReference type="ARBA" id="ARBA00022692"/>
    </source>
</evidence>